<feature type="region of interest" description="Disordered" evidence="1">
    <location>
        <begin position="620"/>
        <end position="639"/>
    </location>
</feature>
<dbReference type="AlphaFoldDB" id="A0A3S1B8A9"/>
<evidence type="ECO:0000313" key="3">
    <source>
        <dbReference type="EMBL" id="RUS74457.1"/>
    </source>
</evidence>
<sequence length="639" mass="69548">MIYVGRNLDLKHDIRRENNQLLFRNILKNCHQTHLVYHHTDLSRAGMNHRLDVQMVSVTMSRCRGVALLLLVLGSASPARCQPDQAVAEIVFDKLYHLVFSAQQLLQFQQCTCNPKTSECQIKYKEDATYGYEYGYRITGTKSEPARRQDNITFLCHAGDITQSSSFTCTSGHNSFERCSKQETCRFVHFNSVPISGCDSECVNLAWSGYNVDFRNVTGGVQFDGGSCGAPSPSETQTTMDTALTTTPTTTTTSSGQAPPTAPTPQESDVSEDEAAVILAVVGWTLLAITVVVILSVFIYRRHVAQKSLKKEELSEKPAANSNASYGLSAVSPATGGLWRPQTDEIPRTDAEGYEIPRTDAEGYEIPRTDAEGYDISRTDTARYEIPRNLVRVEEPAYLALENEDDVYNVIEDEANANERHVNTTDVATTNVNAANGETLNITGTNMNTVTSNVTDPNVAYANGEIGNVTVPGTSGTNADTLKTKADGSASRPGGVSQPTSPRTPPSSPPYENTEQDGGGSVADDYHRLKAGRSELDPEMTDSFLATYNTAWGKSGDVIDEEVYPVEGEDRSSGGYAWLEKEREGDSTDYDAYSAANRGDAGIAKTSGQLTEDISITELTDQSKSSVNPYDIAQPIGEK</sequence>
<evidence type="ECO:0000256" key="2">
    <source>
        <dbReference type="SAM" id="Phobius"/>
    </source>
</evidence>
<feature type="compositionally biased region" description="Low complexity" evidence="1">
    <location>
        <begin position="245"/>
        <end position="268"/>
    </location>
</feature>
<accession>A0A3S1B8A9</accession>
<feature type="region of interest" description="Disordered" evidence="1">
    <location>
        <begin position="467"/>
        <end position="525"/>
    </location>
</feature>
<dbReference type="Proteomes" id="UP000271974">
    <property type="component" value="Unassembled WGS sequence"/>
</dbReference>
<dbReference type="EMBL" id="RQTK01000829">
    <property type="protein sequence ID" value="RUS74457.1"/>
    <property type="molecule type" value="Genomic_DNA"/>
</dbReference>
<name>A0A3S1B8A9_ELYCH</name>
<feature type="region of interest" description="Disordered" evidence="1">
    <location>
        <begin position="245"/>
        <end position="269"/>
    </location>
</feature>
<proteinExistence type="predicted"/>
<gene>
    <name evidence="3" type="ORF">EGW08_017773</name>
</gene>
<organism evidence="3 4">
    <name type="scientific">Elysia chlorotica</name>
    <name type="common">Eastern emerald elysia</name>
    <name type="synonym">Sea slug</name>
    <dbReference type="NCBI Taxonomy" id="188477"/>
    <lineage>
        <taxon>Eukaryota</taxon>
        <taxon>Metazoa</taxon>
        <taxon>Spiralia</taxon>
        <taxon>Lophotrochozoa</taxon>
        <taxon>Mollusca</taxon>
        <taxon>Gastropoda</taxon>
        <taxon>Heterobranchia</taxon>
        <taxon>Euthyneura</taxon>
        <taxon>Panpulmonata</taxon>
        <taxon>Sacoglossa</taxon>
        <taxon>Placobranchoidea</taxon>
        <taxon>Plakobranchidae</taxon>
        <taxon>Elysia</taxon>
    </lineage>
</organism>
<feature type="compositionally biased region" description="Polar residues" evidence="1">
    <location>
        <begin position="471"/>
        <end position="481"/>
    </location>
</feature>
<feature type="region of interest" description="Disordered" evidence="1">
    <location>
        <begin position="567"/>
        <end position="593"/>
    </location>
</feature>
<evidence type="ECO:0000256" key="1">
    <source>
        <dbReference type="SAM" id="MobiDB-lite"/>
    </source>
</evidence>
<comment type="caution">
    <text evidence="3">The sequence shown here is derived from an EMBL/GenBank/DDBJ whole genome shotgun (WGS) entry which is preliminary data.</text>
</comment>
<protein>
    <submittedName>
        <fullName evidence="3">Uncharacterized protein</fullName>
    </submittedName>
</protein>
<keyword evidence="2" id="KW-0812">Transmembrane</keyword>
<feature type="transmembrane region" description="Helical" evidence="2">
    <location>
        <begin position="275"/>
        <end position="300"/>
    </location>
</feature>
<evidence type="ECO:0000313" key="4">
    <source>
        <dbReference type="Proteomes" id="UP000271974"/>
    </source>
</evidence>
<keyword evidence="2" id="KW-0472">Membrane</keyword>
<dbReference type="OrthoDB" id="6214951at2759"/>
<reference evidence="3 4" key="1">
    <citation type="submission" date="2019-01" db="EMBL/GenBank/DDBJ databases">
        <title>A draft genome assembly of the solar-powered sea slug Elysia chlorotica.</title>
        <authorList>
            <person name="Cai H."/>
            <person name="Li Q."/>
            <person name="Fang X."/>
            <person name="Li J."/>
            <person name="Curtis N.E."/>
            <person name="Altenburger A."/>
            <person name="Shibata T."/>
            <person name="Feng M."/>
            <person name="Maeda T."/>
            <person name="Schwartz J.A."/>
            <person name="Shigenobu S."/>
            <person name="Lundholm N."/>
            <person name="Nishiyama T."/>
            <person name="Yang H."/>
            <person name="Hasebe M."/>
            <person name="Li S."/>
            <person name="Pierce S.K."/>
            <person name="Wang J."/>
        </authorList>
    </citation>
    <scope>NUCLEOTIDE SEQUENCE [LARGE SCALE GENOMIC DNA]</scope>
    <source>
        <strain evidence="3">EC2010</strain>
        <tissue evidence="3">Whole organism of an adult</tissue>
    </source>
</reference>
<keyword evidence="2" id="KW-1133">Transmembrane helix</keyword>
<keyword evidence="4" id="KW-1185">Reference proteome</keyword>